<feature type="region of interest" description="Disordered" evidence="2">
    <location>
        <begin position="23"/>
        <end position="48"/>
    </location>
</feature>
<evidence type="ECO:0000256" key="3">
    <source>
        <dbReference type="SAM" id="Phobius"/>
    </source>
</evidence>
<protein>
    <submittedName>
        <fullName evidence="4">Uncharacterized protein</fullName>
    </submittedName>
</protein>
<evidence type="ECO:0000256" key="2">
    <source>
        <dbReference type="SAM" id="MobiDB-lite"/>
    </source>
</evidence>
<feature type="compositionally biased region" description="Basic and acidic residues" evidence="2">
    <location>
        <begin position="194"/>
        <end position="206"/>
    </location>
</feature>
<reference evidence="4" key="1">
    <citation type="submission" date="2023-03" db="EMBL/GenBank/DDBJ databases">
        <title>Massive genome expansion in bonnet fungi (Mycena s.s.) driven by repeated elements and novel gene families across ecological guilds.</title>
        <authorList>
            <consortium name="Lawrence Berkeley National Laboratory"/>
            <person name="Harder C.B."/>
            <person name="Miyauchi S."/>
            <person name="Viragh M."/>
            <person name="Kuo A."/>
            <person name="Thoen E."/>
            <person name="Andreopoulos B."/>
            <person name="Lu D."/>
            <person name="Skrede I."/>
            <person name="Drula E."/>
            <person name="Henrissat B."/>
            <person name="Morin E."/>
            <person name="Kohler A."/>
            <person name="Barry K."/>
            <person name="LaButti K."/>
            <person name="Morin E."/>
            <person name="Salamov A."/>
            <person name="Lipzen A."/>
            <person name="Mereny Z."/>
            <person name="Hegedus B."/>
            <person name="Baldrian P."/>
            <person name="Stursova M."/>
            <person name="Weitz H."/>
            <person name="Taylor A."/>
            <person name="Grigoriev I.V."/>
            <person name="Nagy L.G."/>
            <person name="Martin F."/>
            <person name="Kauserud H."/>
        </authorList>
    </citation>
    <scope>NUCLEOTIDE SEQUENCE</scope>
    <source>
        <strain evidence="4">CBHHK002</strain>
    </source>
</reference>
<dbReference type="EMBL" id="JARIHO010000123">
    <property type="protein sequence ID" value="KAJ7301979.1"/>
    <property type="molecule type" value="Genomic_DNA"/>
</dbReference>
<keyword evidence="5" id="KW-1185">Reference proteome</keyword>
<evidence type="ECO:0000313" key="5">
    <source>
        <dbReference type="Proteomes" id="UP001218218"/>
    </source>
</evidence>
<keyword evidence="3" id="KW-0472">Membrane</keyword>
<feature type="coiled-coil region" evidence="1">
    <location>
        <begin position="120"/>
        <end position="147"/>
    </location>
</feature>
<organism evidence="4 5">
    <name type="scientific">Mycena albidolilacea</name>
    <dbReference type="NCBI Taxonomy" id="1033008"/>
    <lineage>
        <taxon>Eukaryota</taxon>
        <taxon>Fungi</taxon>
        <taxon>Dikarya</taxon>
        <taxon>Basidiomycota</taxon>
        <taxon>Agaricomycotina</taxon>
        <taxon>Agaricomycetes</taxon>
        <taxon>Agaricomycetidae</taxon>
        <taxon>Agaricales</taxon>
        <taxon>Marasmiineae</taxon>
        <taxon>Mycenaceae</taxon>
        <taxon>Mycena</taxon>
    </lineage>
</organism>
<sequence length="327" mass="36874">MPYRRTAESTALCHRYISEYTSGGTNVPTLPQTDSDFDELPQSQTTPPTRKYCKNPKCRVEMPPDHPWQRCAACREKTRKVTAENKERRKHDAERDELIRSQASEISRLEHGERQAADLISSLLSDISSLQEEKRQMESELLDSLQSRIYEQQESGRDTNEYIDALQLHISRLQKALEAVSQPESPAYPSSVHLQDEEHHPHEHLHNAGPNLFGSLLRSLWRAFVIVWRAFCFLFRFLRIVAFSFAVFFSPRAQRGSSFPPRLHAPGSYTLDLGGSEVEAPPGLFERASSNAPASSHPGATNYSDPSPPYSALPAPGNSRLGTATRF</sequence>
<name>A0AAD7E8A7_9AGAR</name>
<feature type="compositionally biased region" description="Polar residues" evidence="2">
    <location>
        <begin position="288"/>
        <end position="305"/>
    </location>
</feature>
<dbReference type="Proteomes" id="UP001218218">
    <property type="component" value="Unassembled WGS sequence"/>
</dbReference>
<keyword evidence="3" id="KW-1133">Transmembrane helix</keyword>
<feature type="compositionally biased region" description="Polar residues" evidence="2">
    <location>
        <begin position="23"/>
        <end position="34"/>
    </location>
</feature>
<keyword evidence="1" id="KW-0175">Coiled coil</keyword>
<feature type="region of interest" description="Disordered" evidence="2">
    <location>
        <begin position="184"/>
        <end position="206"/>
    </location>
</feature>
<gene>
    <name evidence="4" type="ORF">DFH08DRAFT_978308</name>
</gene>
<feature type="transmembrane region" description="Helical" evidence="3">
    <location>
        <begin position="226"/>
        <end position="249"/>
    </location>
</feature>
<feature type="region of interest" description="Disordered" evidence="2">
    <location>
        <begin position="282"/>
        <end position="327"/>
    </location>
</feature>
<proteinExistence type="predicted"/>
<accession>A0AAD7E8A7</accession>
<evidence type="ECO:0000256" key="1">
    <source>
        <dbReference type="SAM" id="Coils"/>
    </source>
</evidence>
<keyword evidence="3" id="KW-0812">Transmembrane</keyword>
<dbReference type="AlphaFoldDB" id="A0AAD7E8A7"/>
<comment type="caution">
    <text evidence="4">The sequence shown here is derived from an EMBL/GenBank/DDBJ whole genome shotgun (WGS) entry which is preliminary data.</text>
</comment>
<evidence type="ECO:0000313" key="4">
    <source>
        <dbReference type="EMBL" id="KAJ7301979.1"/>
    </source>
</evidence>
<feature type="region of interest" description="Disordered" evidence="2">
    <location>
        <begin position="79"/>
        <end position="98"/>
    </location>
</feature>